<dbReference type="PANTHER" id="PTHR13812:SF19">
    <property type="entry name" value="KETIMINE REDUCTASE MU-CRYSTALLIN"/>
    <property type="match status" value="1"/>
</dbReference>
<evidence type="ECO:0000256" key="2">
    <source>
        <dbReference type="SAM" id="MobiDB-lite"/>
    </source>
</evidence>
<dbReference type="AlphaFoldDB" id="A0A9P5H927"/>
<dbReference type="EMBL" id="JAANBB010000200">
    <property type="protein sequence ID" value="KAF7546763.1"/>
    <property type="molecule type" value="Genomic_DNA"/>
</dbReference>
<protein>
    <recommendedName>
        <fullName evidence="5">Ornithine cyclodeaminase</fullName>
    </recommendedName>
</protein>
<feature type="region of interest" description="Disordered" evidence="2">
    <location>
        <begin position="367"/>
        <end position="418"/>
    </location>
</feature>
<keyword evidence="4" id="KW-1185">Reference proteome</keyword>
<accession>A0A9P5H927</accession>
<sequence>MPLTILSDDQVNAIFEGLTPDELDEFRSVLSEALHEFSTNVKAEEGFQQPRGVTTLHAETQVKTSYLSSCGPCGMGCKVVSRLNPEASKDPKVKHINPNGVLTLFKPDGSPLGLVHPSALTAFRTALASACLLNRRNHVKTITVFGSGMQAYWHVRLALMMRGSTIKHVNVINRSFSSNATGMLKKFGVIPQHIKQREGWTEAQFGLLTPSFHEYNRLIKDQIRDADVIYCCTPSQEDLFDGSLLTSHEGRKKGRLIVAVGSHAPNMRELPDDLIQMAVKHHDKPHRHFHKHAKDGGVIIVDNLEGVLKEAGEIIMGKVDPHHLVELGELVMLHRLALEESDTDVASSQASISSDLDQLDVNDRVPSMSTVFNKTPGSPRSSSPTGSNGSDSRKSSSLFHFRKNSGSSSDTERKKKEDGLSLWLRDGTVVYKSVGLGLMDLVVGVHLIQIANEKKIGTHVEGF</sequence>
<proteinExistence type="inferred from homology"/>
<dbReference type="PANTHER" id="PTHR13812">
    <property type="entry name" value="KETIMINE REDUCTASE MU-CRYSTALLIN"/>
    <property type="match status" value="1"/>
</dbReference>
<evidence type="ECO:0000256" key="1">
    <source>
        <dbReference type="ARBA" id="ARBA00008903"/>
    </source>
</evidence>
<organism evidence="3 4">
    <name type="scientific">Cylindrodendrum hubeiense</name>
    <dbReference type="NCBI Taxonomy" id="595255"/>
    <lineage>
        <taxon>Eukaryota</taxon>
        <taxon>Fungi</taxon>
        <taxon>Dikarya</taxon>
        <taxon>Ascomycota</taxon>
        <taxon>Pezizomycotina</taxon>
        <taxon>Sordariomycetes</taxon>
        <taxon>Hypocreomycetidae</taxon>
        <taxon>Hypocreales</taxon>
        <taxon>Nectriaceae</taxon>
        <taxon>Cylindrodendrum</taxon>
    </lineage>
</organism>
<dbReference type="OrthoDB" id="41492at2759"/>
<comment type="caution">
    <text evidence="3">The sequence shown here is derived from an EMBL/GenBank/DDBJ whole genome shotgun (WGS) entry which is preliminary data.</text>
</comment>
<dbReference type="InterPro" id="IPR003462">
    <property type="entry name" value="ODC_Mu_crystall"/>
</dbReference>
<dbReference type="Proteomes" id="UP000722485">
    <property type="component" value="Unassembled WGS sequence"/>
</dbReference>
<dbReference type="Gene3D" id="3.40.50.720">
    <property type="entry name" value="NAD(P)-binding Rossmann-like Domain"/>
    <property type="match status" value="1"/>
</dbReference>
<reference evidence="3" key="1">
    <citation type="submission" date="2020-03" db="EMBL/GenBank/DDBJ databases">
        <title>Draft Genome Sequence of Cylindrodendrum hubeiense.</title>
        <authorList>
            <person name="Buettner E."/>
            <person name="Kellner H."/>
        </authorList>
    </citation>
    <scope>NUCLEOTIDE SEQUENCE</scope>
    <source>
        <strain evidence="3">IHI 201604</strain>
    </source>
</reference>
<feature type="compositionally biased region" description="Low complexity" evidence="2">
    <location>
        <begin position="376"/>
        <end position="390"/>
    </location>
</feature>
<comment type="similarity">
    <text evidence="1">Belongs to the ornithine cyclodeaminase/mu-crystallin family.</text>
</comment>
<evidence type="ECO:0008006" key="5">
    <source>
        <dbReference type="Google" id="ProtNLM"/>
    </source>
</evidence>
<dbReference type="GO" id="GO:0005737">
    <property type="term" value="C:cytoplasm"/>
    <property type="evidence" value="ECO:0007669"/>
    <property type="project" value="TreeGrafter"/>
</dbReference>
<evidence type="ECO:0000313" key="4">
    <source>
        <dbReference type="Proteomes" id="UP000722485"/>
    </source>
</evidence>
<dbReference type="InterPro" id="IPR036291">
    <property type="entry name" value="NAD(P)-bd_dom_sf"/>
</dbReference>
<name>A0A9P5H927_9HYPO</name>
<gene>
    <name evidence="3" type="ORF">G7Z17_g8198</name>
</gene>
<dbReference type="SUPFAM" id="SSF51735">
    <property type="entry name" value="NAD(P)-binding Rossmann-fold domains"/>
    <property type="match status" value="1"/>
</dbReference>
<dbReference type="FunFam" id="3.40.50.720:FF:000577">
    <property type="entry name" value="Proline utilization protein PrnX, putative"/>
    <property type="match status" value="1"/>
</dbReference>
<evidence type="ECO:0000313" key="3">
    <source>
        <dbReference type="EMBL" id="KAF7546763.1"/>
    </source>
</evidence>